<feature type="transmembrane region" description="Helical" evidence="1">
    <location>
        <begin position="52"/>
        <end position="70"/>
    </location>
</feature>
<keyword evidence="1" id="KW-1133">Transmembrane helix</keyword>
<proteinExistence type="predicted"/>
<feature type="domain" description="GGDEF" evidence="3">
    <location>
        <begin position="353"/>
        <end position="483"/>
    </location>
</feature>
<feature type="transmembrane region" description="Helical" evidence="1">
    <location>
        <begin position="176"/>
        <end position="197"/>
    </location>
</feature>
<feature type="transmembrane region" description="Helical" evidence="1">
    <location>
        <begin position="206"/>
        <end position="225"/>
    </location>
</feature>
<name>A0A1I1AP06_9CELL</name>
<keyword evidence="5" id="KW-1185">Reference proteome</keyword>
<feature type="transmembrane region" description="Helical" evidence="1">
    <location>
        <begin position="268"/>
        <end position="288"/>
    </location>
</feature>
<dbReference type="CDD" id="cd01948">
    <property type="entry name" value="EAL"/>
    <property type="match status" value="1"/>
</dbReference>
<dbReference type="Pfam" id="PF00990">
    <property type="entry name" value="GGDEF"/>
    <property type="match status" value="1"/>
</dbReference>
<dbReference type="PANTHER" id="PTHR33121:SF70">
    <property type="entry name" value="SIGNALING PROTEIN YKOW"/>
    <property type="match status" value="1"/>
</dbReference>
<feature type="domain" description="EAL" evidence="2">
    <location>
        <begin position="492"/>
        <end position="745"/>
    </location>
</feature>
<dbReference type="InterPro" id="IPR029787">
    <property type="entry name" value="Nucleotide_cyclase"/>
</dbReference>
<evidence type="ECO:0000259" key="3">
    <source>
        <dbReference type="PROSITE" id="PS50887"/>
    </source>
</evidence>
<dbReference type="PROSITE" id="PS50883">
    <property type="entry name" value="EAL"/>
    <property type="match status" value="1"/>
</dbReference>
<dbReference type="InterPro" id="IPR001633">
    <property type="entry name" value="EAL_dom"/>
</dbReference>
<dbReference type="InterPro" id="IPR000160">
    <property type="entry name" value="GGDEF_dom"/>
</dbReference>
<evidence type="ECO:0000259" key="2">
    <source>
        <dbReference type="PROSITE" id="PS50883"/>
    </source>
</evidence>
<accession>A0A1I1AP06</accession>
<dbReference type="Gene3D" id="3.20.20.450">
    <property type="entry name" value="EAL domain"/>
    <property type="match status" value="1"/>
</dbReference>
<dbReference type="Gene3D" id="3.30.70.270">
    <property type="match status" value="1"/>
</dbReference>
<dbReference type="PROSITE" id="PS50887">
    <property type="entry name" value="GGDEF"/>
    <property type="match status" value="1"/>
</dbReference>
<dbReference type="SMART" id="SM00052">
    <property type="entry name" value="EAL"/>
    <property type="match status" value="1"/>
</dbReference>
<dbReference type="InterPro" id="IPR043128">
    <property type="entry name" value="Rev_trsase/Diguanyl_cyclase"/>
</dbReference>
<evidence type="ECO:0000313" key="5">
    <source>
        <dbReference type="Proteomes" id="UP000199012"/>
    </source>
</evidence>
<gene>
    <name evidence="4" type="ORF">SAMN05421867_12023</name>
</gene>
<evidence type="ECO:0000313" key="4">
    <source>
        <dbReference type="EMBL" id="SFB39136.1"/>
    </source>
</evidence>
<dbReference type="AlphaFoldDB" id="A0A1I1AP06"/>
<dbReference type="SUPFAM" id="SSF55073">
    <property type="entry name" value="Nucleotide cyclase"/>
    <property type="match status" value="1"/>
</dbReference>
<feature type="transmembrane region" description="Helical" evidence="1">
    <location>
        <begin position="114"/>
        <end position="133"/>
    </location>
</feature>
<feature type="transmembrane region" description="Helical" evidence="1">
    <location>
        <begin position="145"/>
        <end position="164"/>
    </location>
</feature>
<dbReference type="SMART" id="SM00267">
    <property type="entry name" value="GGDEF"/>
    <property type="match status" value="1"/>
</dbReference>
<dbReference type="Pfam" id="PF00563">
    <property type="entry name" value="EAL"/>
    <property type="match status" value="1"/>
</dbReference>
<organism evidence="4 5">
    <name type="scientific">Cellulomonas marina</name>
    <dbReference type="NCBI Taxonomy" id="988821"/>
    <lineage>
        <taxon>Bacteria</taxon>
        <taxon>Bacillati</taxon>
        <taxon>Actinomycetota</taxon>
        <taxon>Actinomycetes</taxon>
        <taxon>Micrococcales</taxon>
        <taxon>Cellulomonadaceae</taxon>
        <taxon>Cellulomonas</taxon>
    </lineage>
</organism>
<dbReference type="STRING" id="988821.SAMN05421867_12023"/>
<dbReference type="RefSeq" id="WP_090034726.1">
    <property type="nucleotide sequence ID" value="NZ_BONM01000033.1"/>
</dbReference>
<dbReference type="Proteomes" id="UP000199012">
    <property type="component" value="Unassembled WGS sequence"/>
</dbReference>
<dbReference type="SUPFAM" id="SSF141868">
    <property type="entry name" value="EAL domain-like"/>
    <property type="match status" value="1"/>
</dbReference>
<dbReference type="CDD" id="cd01949">
    <property type="entry name" value="GGDEF"/>
    <property type="match status" value="1"/>
</dbReference>
<reference evidence="4 5" key="1">
    <citation type="submission" date="2016-10" db="EMBL/GenBank/DDBJ databases">
        <authorList>
            <person name="de Groot N.N."/>
        </authorList>
    </citation>
    <scope>NUCLEOTIDE SEQUENCE [LARGE SCALE GENOMIC DNA]</scope>
    <source>
        <strain evidence="4 5">CGMCC 4.6945</strain>
    </source>
</reference>
<keyword evidence="1" id="KW-0812">Transmembrane</keyword>
<feature type="transmembrane region" description="Helical" evidence="1">
    <location>
        <begin position="77"/>
        <end position="102"/>
    </location>
</feature>
<evidence type="ECO:0000256" key="1">
    <source>
        <dbReference type="SAM" id="Phobius"/>
    </source>
</evidence>
<protein>
    <submittedName>
        <fullName evidence="4">Diguanylate cyclase (GGDEF) domain-containing protein</fullName>
    </submittedName>
</protein>
<sequence>MTSAPEAPSAEVRPQQGRAATAVALGVLGVVVALFAVHALTTVELPQALEDVLYLGAWYLSAALVLHRAVVDPPDRVSWLCLGAGLAAYGTGGFVVTVLGAWSSTLPQVAGVPLTEPLFLAFYVLAYVALLRHLRRLFSGASRSFLFDSGIATLTAVALVLGFVQHVLDGVDLPPLLALYPVLDLVLVALVLVALGLRGWRPTPSWALIGAGMAAFVVADLAYLVTSAQETFERGAWVDLCWVLAAALIATGCATAPSREPRGLPGRTWGVAVPLAATTVCLVLIAATSWEESFVVVLCASTAIVLGMLRTIGLAVQAQALAESRAQARTDELTELPNRRAFIEAVEEARTRGPVALVLIDLDRFKDVNDSLGHPAGDRLLTAVGRRFQRVLRTGDLLARLGGDEYAVACVGADEHVAADVVRRLRGRLEEPVRLDDEVQVHVGASFGIAVTDGEHDVHELLRRADVALYDSKDSSATVTYDAATHHQAMDRLGLVEALRRGIGAGELVVAYQPQVTLAGPPRALGMEALVRWRHPERGLLQPGDFLAVAERAGLMPALTEEVLEQAVAACARWRADGHDLDVAVNLAPASLLDPDLTSRLCALVERHGLPPEAVVLELTEDALLRDQAKATRTLAGLREEGFGTSIDDFGRGWSSLSYLAGLPLDEVKVDRSFLQQIDDPRVQAIVRAVRQLTFDLGLRLIAEGVEREDQAEWARWAGIDRAQGFLYARPLLDEDAAAWLAATRVGTPS</sequence>
<dbReference type="EMBL" id="FOKA01000020">
    <property type="protein sequence ID" value="SFB39136.1"/>
    <property type="molecule type" value="Genomic_DNA"/>
</dbReference>
<dbReference type="OrthoDB" id="23692at2"/>
<dbReference type="InterPro" id="IPR035919">
    <property type="entry name" value="EAL_sf"/>
</dbReference>
<keyword evidence="1" id="KW-0472">Membrane</keyword>
<dbReference type="NCBIfam" id="TIGR00254">
    <property type="entry name" value="GGDEF"/>
    <property type="match status" value="1"/>
</dbReference>
<dbReference type="PANTHER" id="PTHR33121">
    <property type="entry name" value="CYCLIC DI-GMP PHOSPHODIESTERASE PDEF"/>
    <property type="match status" value="1"/>
</dbReference>
<dbReference type="InterPro" id="IPR050706">
    <property type="entry name" value="Cyclic-di-GMP_PDE-like"/>
</dbReference>
<feature type="transmembrane region" description="Helical" evidence="1">
    <location>
        <begin position="294"/>
        <end position="316"/>
    </location>
</feature>
<dbReference type="GO" id="GO:0071111">
    <property type="term" value="F:cyclic-guanylate-specific phosphodiesterase activity"/>
    <property type="evidence" value="ECO:0007669"/>
    <property type="project" value="InterPro"/>
</dbReference>
<feature type="transmembrane region" description="Helical" evidence="1">
    <location>
        <begin position="20"/>
        <end position="40"/>
    </location>
</feature>